<accession>A0A858RDP7</accession>
<dbReference type="Proteomes" id="UP000501812">
    <property type="component" value="Chromosome"/>
</dbReference>
<dbReference type="SUPFAM" id="SSF56563">
    <property type="entry name" value="Major capsid protein gp5"/>
    <property type="match status" value="1"/>
</dbReference>
<evidence type="ECO:0000256" key="1">
    <source>
        <dbReference type="ARBA" id="ARBA00004328"/>
    </source>
</evidence>
<protein>
    <submittedName>
        <fullName evidence="3">Phage major capsid protein</fullName>
    </submittedName>
</protein>
<reference evidence="3 4" key="1">
    <citation type="submission" date="2020-04" db="EMBL/GenBank/DDBJ databases">
        <title>Luteolibacter sp. G-1-1-1 isolated from soil.</title>
        <authorList>
            <person name="Dahal R.H."/>
        </authorList>
    </citation>
    <scope>NUCLEOTIDE SEQUENCE [LARGE SCALE GENOMIC DNA]</scope>
    <source>
        <strain evidence="3 4">G-1-1-1</strain>
    </source>
</reference>
<evidence type="ECO:0000259" key="2">
    <source>
        <dbReference type="Pfam" id="PF05065"/>
    </source>
</evidence>
<feature type="domain" description="Phage capsid-like C-terminal" evidence="2">
    <location>
        <begin position="137"/>
        <end position="424"/>
    </location>
</feature>
<dbReference type="InterPro" id="IPR054612">
    <property type="entry name" value="Phage_capsid-like_C"/>
</dbReference>
<dbReference type="RefSeq" id="WP_169453427.1">
    <property type="nucleotide sequence ID" value="NZ_CP051774.1"/>
</dbReference>
<dbReference type="Gene3D" id="3.30.2320.10">
    <property type="entry name" value="hypothetical protein PF0899 domain"/>
    <property type="match status" value="1"/>
</dbReference>
<organism evidence="3 4">
    <name type="scientific">Luteolibacter luteus</name>
    <dbReference type="NCBI Taxonomy" id="2728835"/>
    <lineage>
        <taxon>Bacteria</taxon>
        <taxon>Pseudomonadati</taxon>
        <taxon>Verrucomicrobiota</taxon>
        <taxon>Verrucomicrobiia</taxon>
        <taxon>Verrucomicrobiales</taxon>
        <taxon>Verrucomicrobiaceae</taxon>
        <taxon>Luteolibacter</taxon>
    </lineage>
</organism>
<name>A0A858RDP7_9BACT</name>
<evidence type="ECO:0000313" key="3">
    <source>
        <dbReference type="EMBL" id="QJE95206.1"/>
    </source>
</evidence>
<proteinExistence type="predicted"/>
<dbReference type="InterPro" id="IPR024455">
    <property type="entry name" value="Phage_capsid"/>
</dbReference>
<dbReference type="Pfam" id="PF05065">
    <property type="entry name" value="Phage_capsid"/>
    <property type="match status" value="1"/>
</dbReference>
<evidence type="ECO:0000313" key="4">
    <source>
        <dbReference type="Proteomes" id="UP000501812"/>
    </source>
</evidence>
<dbReference type="KEGG" id="luo:HHL09_05260"/>
<dbReference type="EMBL" id="CP051774">
    <property type="protein sequence ID" value="QJE95206.1"/>
    <property type="molecule type" value="Genomic_DNA"/>
</dbReference>
<gene>
    <name evidence="3" type="ORF">HHL09_05260</name>
</gene>
<dbReference type="AlphaFoldDB" id="A0A858RDP7"/>
<keyword evidence="4" id="KW-1185">Reference proteome</keyword>
<dbReference type="Gene3D" id="3.30.2400.10">
    <property type="entry name" value="Major capsid protein gp5"/>
    <property type="match status" value="1"/>
</dbReference>
<comment type="subcellular location">
    <subcellularLocation>
        <location evidence="1">Virion</location>
    </subcellularLocation>
</comment>
<dbReference type="NCBIfam" id="TIGR01554">
    <property type="entry name" value="major_cap_HK97"/>
    <property type="match status" value="1"/>
</dbReference>
<sequence length="429" mass="46087">MDRNDILRSIENHKSGLAPLLSAYEDLVNSTKGKGEGGKDRAFTAEEFTKHANLGTEINVLNQAIATDRAMLKALNLSEAEDDDTADKLGLSDRSRLPHASDEYLENFLNFSQGGFTAQGIDPSRFKNLTTVSPSTGGVLIPTTIETSILMEAAALCPLLRISAVEMTSSLKDQIPFIGEIGVMGPRKEAEAYTLNEPALSSKQIDIFNYGGFFPVSQELMEDASQLQSAFREVWGRSYAQTIEEYGWKGTSGQTAFFNQAGSGITITLAGRVCPGIRTMNSTVVPVVTFGAAAAVSSDDFIKLKQAVVPEARSGGVYVISSDAETKALLLKDTTGRPLWQPNLIVGQPSMINGSPYEVSSRLDTVGTGNNTAFFGNFKQAHKIAIRKGLVVKTSSHFLFGNGMIAVAGDCRWGAGIKYNGYIARGNQA</sequence>